<evidence type="ECO:0000313" key="1">
    <source>
        <dbReference type="EMBL" id="HIU39089.1"/>
    </source>
</evidence>
<reference evidence="1" key="1">
    <citation type="submission" date="2020-10" db="EMBL/GenBank/DDBJ databases">
        <authorList>
            <person name="Gilroy R."/>
        </authorList>
    </citation>
    <scope>NUCLEOTIDE SEQUENCE</scope>
    <source>
        <strain evidence="1">17073</strain>
    </source>
</reference>
<gene>
    <name evidence="1" type="ORF">IAD18_05435</name>
</gene>
<dbReference type="Proteomes" id="UP000824076">
    <property type="component" value="Unassembled WGS sequence"/>
</dbReference>
<accession>A0A9D1INP0</accession>
<dbReference type="EMBL" id="DVMS01000153">
    <property type="protein sequence ID" value="HIU39089.1"/>
    <property type="molecule type" value="Genomic_DNA"/>
</dbReference>
<dbReference type="AlphaFoldDB" id="A0A9D1INP0"/>
<organism evidence="1 2">
    <name type="scientific">Candidatus Limisoma intestinavium</name>
    <dbReference type="NCBI Taxonomy" id="2840856"/>
    <lineage>
        <taxon>Bacteria</taxon>
        <taxon>Pseudomonadati</taxon>
        <taxon>Bacteroidota</taxon>
        <taxon>Bacteroidia</taxon>
        <taxon>Bacteroidales</taxon>
        <taxon>Candidatus Limisoma</taxon>
    </lineage>
</organism>
<reference evidence="1" key="2">
    <citation type="journal article" date="2021" name="PeerJ">
        <title>Extensive microbial diversity within the chicken gut microbiome revealed by metagenomics and culture.</title>
        <authorList>
            <person name="Gilroy R."/>
            <person name="Ravi A."/>
            <person name="Getino M."/>
            <person name="Pursley I."/>
            <person name="Horton D.L."/>
            <person name="Alikhan N.F."/>
            <person name="Baker D."/>
            <person name="Gharbi K."/>
            <person name="Hall N."/>
            <person name="Watson M."/>
            <person name="Adriaenssens E.M."/>
            <person name="Foster-Nyarko E."/>
            <person name="Jarju S."/>
            <person name="Secka A."/>
            <person name="Antonio M."/>
            <person name="Oren A."/>
            <person name="Chaudhuri R.R."/>
            <person name="La Ragione R."/>
            <person name="Hildebrand F."/>
            <person name="Pallen M.J."/>
        </authorList>
    </citation>
    <scope>NUCLEOTIDE SEQUENCE</scope>
    <source>
        <strain evidence="1">17073</strain>
    </source>
</reference>
<protein>
    <submittedName>
        <fullName evidence="1">Uncharacterized protein</fullName>
    </submittedName>
</protein>
<comment type="caution">
    <text evidence="1">The sequence shown here is derived from an EMBL/GenBank/DDBJ whole genome shotgun (WGS) entry which is preliminary data.</text>
</comment>
<sequence length="96" mass="10739">RYNVPIQLLNKIIDKFVDAGVFSQVQRDDEVRAYQPAVNLAGISVRDFLNMYNNIGVSGFIPELRKDRTFLEIARIVGSDVDSQKSVKLGDLLPSA</sequence>
<evidence type="ECO:0000313" key="2">
    <source>
        <dbReference type="Proteomes" id="UP000824076"/>
    </source>
</evidence>
<feature type="non-terminal residue" evidence="1">
    <location>
        <position position="1"/>
    </location>
</feature>
<proteinExistence type="predicted"/>
<name>A0A9D1INP0_9BACT</name>